<proteinExistence type="inferred from homology"/>
<keyword evidence="4 9" id="KW-0378">Hydrolase</keyword>
<evidence type="ECO:0000256" key="8">
    <source>
        <dbReference type="ARBA" id="ARBA00026100"/>
    </source>
</evidence>
<evidence type="ECO:0000256" key="9">
    <source>
        <dbReference type="RuleBase" id="RU003435"/>
    </source>
</evidence>
<dbReference type="InterPro" id="IPR024077">
    <property type="entry name" value="Neurolysin/TOP_dom2"/>
</dbReference>
<dbReference type="PANTHER" id="PTHR11804">
    <property type="entry name" value="PROTEASE M3 THIMET OLIGOPEPTIDASE-RELATED"/>
    <property type="match status" value="1"/>
</dbReference>
<dbReference type="Gene3D" id="3.40.390.10">
    <property type="entry name" value="Collagenase (Catalytic Domain)"/>
    <property type="match status" value="1"/>
</dbReference>
<dbReference type="GO" id="GO:0046872">
    <property type="term" value="F:metal ion binding"/>
    <property type="evidence" value="ECO:0007669"/>
    <property type="project" value="UniProtKB-UniRule"/>
</dbReference>
<dbReference type="GO" id="GO:0005829">
    <property type="term" value="C:cytosol"/>
    <property type="evidence" value="ECO:0007669"/>
    <property type="project" value="UniProtKB-ARBA"/>
</dbReference>
<keyword evidence="2 9" id="KW-0645">Protease</keyword>
<sequence length="680" mass="77539">MTNPLLTFSALPKFSAIEPKHVVPAVKETLASYRQVIENILSQHSTFTWDNLCQPISEEKDKLSRVWSPVSHLNSVKNSPELREAYEQSLPLLSEFDTWLGQHEGLYQAYKSLKASDNFESISQPQRKAVENTLRDFELSGIGLPEEKQKRYGEITARLSELGSKFGNNVLDATMGWTKLITDESDLDGLPESAKAAAKVAAEAKDQNGWLLTLNAPSYLSVMTYADDCDLRKEMYHAYTTRASDQGPDAGKWDNSEIMAEILALRHELSQLLGFKNYAENSLATKMAKTPQQVLDFLSDLTKRAHQQGKEELEELADFAESHYWVDELDAWDLAYYSEKQKQHDFSINDEELRPYFPEQRVLEGLFEVVRRIYGITAKERHDVDTWHPDVRFFELYDDKQELLGSFYLDLYARENKRGGAWMNNYIDRMRHASGEVQNPIAYLICNFNKPVGDQPALFTHGEVTTLFHEFGHGLHQMLTQIETLDAAGINGVPWDAVECPSQFMENWCWEPDALEFISGHYETKEPLPKEMLDNMLAAKNYQAAMRILRQLEFGQFDFRLHVDYDPAKGAQILETLRSVKKSVSVVPSPDWGRFPHSFSHIFNGGYGAGYYSYLWADVLAADAYSRFSEEGIFNRTTGQSFLDNILSRGGSEDPMALFVRFRGREPKLDAMLKSYGIGG</sequence>
<evidence type="ECO:0000256" key="6">
    <source>
        <dbReference type="ARBA" id="ARBA00023049"/>
    </source>
</evidence>
<reference evidence="13" key="1">
    <citation type="submission" date="2016-10" db="EMBL/GenBank/DDBJ databases">
        <authorList>
            <person name="Varghese N."/>
            <person name="Submissions S."/>
        </authorList>
    </citation>
    <scope>NUCLEOTIDE SEQUENCE [LARGE SCALE GENOMIC DNA]</scope>
    <source>
        <strain evidence="13">DSM 18168</strain>
    </source>
</reference>
<feature type="domain" description="Peptidase M3A/M3B catalytic" evidence="10">
    <location>
        <begin position="222"/>
        <end position="677"/>
    </location>
</feature>
<gene>
    <name evidence="12" type="ORF">SAMN05421784_1486</name>
</gene>
<evidence type="ECO:0000259" key="10">
    <source>
        <dbReference type="Pfam" id="PF01432"/>
    </source>
</evidence>
<dbReference type="Gene3D" id="1.20.1050.40">
    <property type="entry name" value="Endopeptidase. Chain P, domain 1"/>
    <property type="match status" value="1"/>
</dbReference>
<comment type="similarity">
    <text evidence="1 9">Belongs to the peptidase M3 family.</text>
</comment>
<dbReference type="InterPro" id="IPR024079">
    <property type="entry name" value="MetalloPept_cat_dom_sf"/>
</dbReference>
<dbReference type="Gene3D" id="1.10.1370.10">
    <property type="entry name" value="Neurolysin, domain 3"/>
    <property type="match status" value="1"/>
</dbReference>
<dbReference type="CDD" id="cd06456">
    <property type="entry name" value="M3A_DCP"/>
    <property type="match status" value="1"/>
</dbReference>
<keyword evidence="5 9" id="KW-0862">Zinc</keyword>
<dbReference type="Proteomes" id="UP000242496">
    <property type="component" value="Unassembled WGS sequence"/>
</dbReference>
<dbReference type="EMBL" id="FPBJ01000048">
    <property type="protein sequence ID" value="SFU92991.1"/>
    <property type="molecule type" value="Genomic_DNA"/>
</dbReference>
<keyword evidence="3 9" id="KW-0479">Metal-binding</keyword>
<organism evidence="12 13">
    <name type="scientific">Xenorhabdus koppenhoeferi</name>
    <dbReference type="NCBI Taxonomy" id="351659"/>
    <lineage>
        <taxon>Bacteria</taxon>
        <taxon>Pseudomonadati</taxon>
        <taxon>Pseudomonadota</taxon>
        <taxon>Gammaproteobacteria</taxon>
        <taxon>Enterobacterales</taxon>
        <taxon>Morganellaceae</taxon>
        <taxon>Xenorhabdus</taxon>
    </lineage>
</organism>
<comment type="cofactor">
    <cofactor evidence="9">
        <name>Zn(2+)</name>
        <dbReference type="ChEBI" id="CHEBI:29105"/>
    </cofactor>
    <text evidence="9">Binds 1 zinc ion.</text>
</comment>
<dbReference type="AlphaFoldDB" id="A0A1I7K6E3"/>
<dbReference type="OrthoDB" id="9773538at2"/>
<evidence type="ECO:0000256" key="3">
    <source>
        <dbReference type="ARBA" id="ARBA00022723"/>
    </source>
</evidence>
<evidence type="ECO:0000256" key="5">
    <source>
        <dbReference type="ARBA" id="ARBA00022833"/>
    </source>
</evidence>
<dbReference type="InterPro" id="IPR045090">
    <property type="entry name" value="Pept_M3A_M3B"/>
</dbReference>
<dbReference type="InterPro" id="IPR034005">
    <property type="entry name" value="M3A_DCP"/>
</dbReference>
<accession>A0A1I7K6E3</accession>
<dbReference type="RefSeq" id="WP_092553848.1">
    <property type="nucleotide sequence ID" value="NZ_CAWRBG010000026.1"/>
</dbReference>
<evidence type="ECO:0000259" key="11">
    <source>
        <dbReference type="Pfam" id="PF19310"/>
    </source>
</evidence>
<dbReference type="EC" id="3.4.24.70" evidence="8"/>
<dbReference type="GO" id="GO:0006508">
    <property type="term" value="P:proteolysis"/>
    <property type="evidence" value="ECO:0007669"/>
    <property type="project" value="UniProtKB-KW"/>
</dbReference>
<evidence type="ECO:0000313" key="13">
    <source>
        <dbReference type="Proteomes" id="UP000242496"/>
    </source>
</evidence>
<dbReference type="NCBIfam" id="NF008159">
    <property type="entry name" value="PRK10911.1"/>
    <property type="match status" value="1"/>
</dbReference>
<protein>
    <recommendedName>
        <fullName evidence="8">oligopeptidase A</fullName>
        <ecNumber evidence="8">3.4.24.70</ecNumber>
    </recommendedName>
</protein>
<evidence type="ECO:0000256" key="2">
    <source>
        <dbReference type="ARBA" id="ARBA00022670"/>
    </source>
</evidence>
<dbReference type="SUPFAM" id="SSF55486">
    <property type="entry name" value="Metalloproteases ('zincins'), catalytic domain"/>
    <property type="match status" value="1"/>
</dbReference>
<dbReference type="InterPro" id="IPR045666">
    <property type="entry name" value="OpdA_N"/>
</dbReference>
<dbReference type="Pfam" id="PF19310">
    <property type="entry name" value="TOP_N"/>
    <property type="match status" value="1"/>
</dbReference>
<dbReference type="FunFam" id="3.40.390.10:FF:000009">
    <property type="entry name" value="Oligopeptidase A"/>
    <property type="match status" value="1"/>
</dbReference>
<evidence type="ECO:0000256" key="4">
    <source>
        <dbReference type="ARBA" id="ARBA00022801"/>
    </source>
</evidence>
<dbReference type="GO" id="GO:0006518">
    <property type="term" value="P:peptide metabolic process"/>
    <property type="evidence" value="ECO:0007669"/>
    <property type="project" value="TreeGrafter"/>
</dbReference>
<evidence type="ECO:0000256" key="7">
    <source>
        <dbReference type="ARBA" id="ARBA00024603"/>
    </source>
</evidence>
<dbReference type="PANTHER" id="PTHR11804:SF84">
    <property type="entry name" value="SACCHAROLYSIN"/>
    <property type="match status" value="1"/>
</dbReference>
<dbReference type="InterPro" id="IPR001567">
    <property type="entry name" value="Pept_M3A_M3B_dom"/>
</dbReference>
<keyword evidence="6 9" id="KW-0482">Metalloprotease</keyword>
<feature type="domain" description="Oligopeptidase A N-terminal" evidence="11">
    <location>
        <begin position="30"/>
        <end position="149"/>
    </location>
</feature>
<dbReference type="GO" id="GO:0004222">
    <property type="term" value="F:metalloendopeptidase activity"/>
    <property type="evidence" value="ECO:0007669"/>
    <property type="project" value="UniProtKB-EC"/>
</dbReference>
<evidence type="ECO:0000313" key="12">
    <source>
        <dbReference type="EMBL" id="SFU92991.1"/>
    </source>
</evidence>
<comment type="catalytic activity">
    <reaction evidence="7">
        <text>Hydrolysis of oligopeptides, with broad specificity. Gly or Ala commonly occur as P1 or P1' residues, but more distant residues are also important, as is shown by the fact that Z-Gly-Pro-Gly-|-Gly-Pro-Ala is cleaved, but not Z-(Gly)(5).</text>
        <dbReference type="EC" id="3.4.24.70"/>
    </reaction>
</comment>
<evidence type="ECO:0000256" key="1">
    <source>
        <dbReference type="ARBA" id="ARBA00006040"/>
    </source>
</evidence>
<name>A0A1I7K6E3_9GAMM</name>
<keyword evidence="13" id="KW-1185">Reference proteome</keyword>
<dbReference type="Pfam" id="PF01432">
    <property type="entry name" value="Peptidase_M3"/>
    <property type="match status" value="1"/>
</dbReference>
<dbReference type="InterPro" id="IPR024080">
    <property type="entry name" value="Neurolysin/TOP_N"/>
</dbReference>